<comment type="similarity">
    <text evidence="5">Belongs to the SAT4 family.</text>
</comment>
<dbReference type="EMBL" id="KB908855">
    <property type="protein sequence ID" value="EOA82007.1"/>
    <property type="molecule type" value="Genomic_DNA"/>
</dbReference>
<dbReference type="OrthoDB" id="4682787at2759"/>
<keyword evidence="3 6" id="KW-1133">Transmembrane helix</keyword>
<dbReference type="PANTHER" id="PTHR33048">
    <property type="entry name" value="PTH11-LIKE INTEGRAL MEMBRANE PROTEIN (AFU_ORTHOLOGUE AFUA_5G11245)"/>
    <property type="match status" value="1"/>
</dbReference>
<feature type="transmembrane region" description="Helical" evidence="6">
    <location>
        <begin position="109"/>
        <end position="132"/>
    </location>
</feature>
<evidence type="ECO:0000256" key="6">
    <source>
        <dbReference type="SAM" id="Phobius"/>
    </source>
</evidence>
<feature type="transmembrane region" description="Helical" evidence="6">
    <location>
        <begin position="159"/>
        <end position="179"/>
    </location>
</feature>
<feature type="domain" description="Rhodopsin" evidence="7">
    <location>
        <begin position="11"/>
        <end position="253"/>
    </location>
</feature>
<accession>R0K0N4</accession>
<keyword evidence="2 6" id="KW-0812">Transmembrane</keyword>
<dbReference type="PANTHER" id="PTHR33048:SF163">
    <property type="entry name" value="INTEGRAL MEMBRANE PROTEIN (AFU_ORTHOLOGUE AFUA_8G05510)"/>
    <property type="match status" value="1"/>
</dbReference>
<keyword evidence="4 6" id="KW-0472">Membrane</keyword>
<evidence type="ECO:0000256" key="5">
    <source>
        <dbReference type="ARBA" id="ARBA00038359"/>
    </source>
</evidence>
<feature type="transmembrane region" description="Helical" evidence="6">
    <location>
        <begin position="72"/>
        <end position="97"/>
    </location>
</feature>
<keyword evidence="9" id="KW-1185">Reference proteome</keyword>
<dbReference type="RefSeq" id="XP_008030037.1">
    <property type="nucleotide sequence ID" value="XM_008031846.1"/>
</dbReference>
<evidence type="ECO:0000259" key="7">
    <source>
        <dbReference type="Pfam" id="PF20684"/>
    </source>
</evidence>
<evidence type="ECO:0000313" key="9">
    <source>
        <dbReference type="Proteomes" id="UP000016935"/>
    </source>
</evidence>
<dbReference type="STRING" id="671987.R0K0N4"/>
<dbReference type="Pfam" id="PF20684">
    <property type="entry name" value="Fung_rhodopsin"/>
    <property type="match status" value="1"/>
</dbReference>
<dbReference type="AlphaFoldDB" id="R0K0N4"/>
<dbReference type="GO" id="GO:0016020">
    <property type="term" value="C:membrane"/>
    <property type="evidence" value="ECO:0007669"/>
    <property type="project" value="UniProtKB-SubCell"/>
</dbReference>
<dbReference type="eggNOG" id="ENOG502RQ3R">
    <property type="taxonomic scope" value="Eukaryota"/>
</dbReference>
<reference evidence="8 9" key="1">
    <citation type="journal article" date="2012" name="PLoS Pathog.">
        <title>Diverse lifestyles and strategies of plant pathogenesis encoded in the genomes of eighteen Dothideomycetes fungi.</title>
        <authorList>
            <person name="Ohm R.A."/>
            <person name="Feau N."/>
            <person name="Henrissat B."/>
            <person name="Schoch C.L."/>
            <person name="Horwitz B.A."/>
            <person name="Barry K.W."/>
            <person name="Condon B.J."/>
            <person name="Copeland A.C."/>
            <person name="Dhillon B."/>
            <person name="Glaser F."/>
            <person name="Hesse C.N."/>
            <person name="Kosti I."/>
            <person name="LaButti K."/>
            <person name="Lindquist E.A."/>
            <person name="Lucas S."/>
            <person name="Salamov A.A."/>
            <person name="Bradshaw R.E."/>
            <person name="Ciuffetti L."/>
            <person name="Hamelin R.C."/>
            <person name="Kema G.H.J."/>
            <person name="Lawrence C."/>
            <person name="Scott J.A."/>
            <person name="Spatafora J.W."/>
            <person name="Turgeon B.G."/>
            <person name="de Wit P.J.G.M."/>
            <person name="Zhong S."/>
            <person name="Goodwin S.B."/>
            <person name="Grigoriev I.V."/>
        </authorList>
    </citation>
    <scope>NUCLEOTIDE SEQUENCE [LARGE SCALE GENOMIC DNA]</scope>
    <source>
        <strain evidence="9">28A</strain>
    </source>
</reference>
<dbReference type="GeneID" id="19402642"/>
<organism evidence="8 9">
    <name type="scientific">Exserohilum turcicum (strain 28A)</name>
    <name type="common">Northern leaf blight fungus</name>
    <name type="synonym">Setosphaeria turcica</name>
    <dbReference type="NCBI Taxonomy" id="671987"/>
    <lineage>
        <taxon>Eukaryota</taxon>
        <taxon>Fungi</taxon>
        <taxon>Dikarya</taxon>
        <taxon>Ascomycota</taxon>
        <taxon>Pezizomycotina</taxon>
        <taxon>Dothideomycetes</taxon>
        <taxon>Pleosporomycetidae</taxon>
        <taxon>Pleosporales</taxon>
        <taxon>Pleosporineae</taxon>
        <taxon>Pleosporaceae</taxon>
        <taxon>Exserohilum</taxon>
    </lineage>
</organism>
<feature type="transmembrane region" description="Helical" evidence="6">
    <location>
        <begin position="28"/>
        <end position="52"/>
    </location>
</feature>
<dbReference type="InterPro" id="IPR052337">
    <property type="entry name" value="SAT4-like"/>
</dbReference>
<evidence type="ECO:0000256" key="4">
    <source>
        <dbReference type="ARBA" id="ARBA00023136"/>
    </source>
</evidence>
<dbReference type="Proteomes" id="UP000016935">
    <property type="component" value="Unassembled WGS sequence"/>
</dbReference>
<evidence type="ECO:0000256" key="3">
    <source>
        <dbReference type="ARBA" id="ARBA00022989"/>
    </source>
</evidence>
<reference evidence="8 9" key="2">
    <citation type="journal article" date="2013" name="PLoS Genet.">
        <title>Comparative genome structure, secondary metabolite, and effector coding capacity across Cochliobolus pathogens.</title>
        <authorList>
            <person name="Condon B.J."/>
            <person name="Leng Y."/>
            <person name="Wu D."/>
            <person name="Bushley K.E."/>
            <person name="Ohm R.A."/>
            <person name="Otillar R."/>
            <person name="Martin J."/>
            <person name="Schackwitz W."/>
            <person name="Grimwood J."/>
            <person name="MohdZainudin N."/>
            <person name="Xue C."/>
            <person name="Wang R."/>
            <person name="Manning V.A."/>
            <person name="Dhillon B."/>
            <person name="Tu Z.J."/>
            <person name="Steffenson B.J."/>
            <person name="Salamov A."/>
            <person name="Sun H."/>
            <person name="Lowry S."/>
            <person name="LaButti K."/>
            <person name="Han J."/>
            <person name="Copeland A."/>
            <person name="Lindquist E."/>
            <person name="Barry K."/>
            <person name="Schmutz J."/>
            <person name="Baker S.E."/>
            <person name="Ciuffetti L.M."/>
            <person name="Grigoriev I.V."/>
            <person name="Zhong S."/>
            <person name="Turgeon B.G."/>
        </authorList>
    </citation>
    <scope>NUCLEOTIDE SEQUENCE [LARGE SCALE GENOMIC DNA]</scope>
    <source>
        <strain evidence="9">28A</strain>
    </source>
</reference>
<name>R0K0N4_EXST2</name>
<dbReference type="HOGENOM" id="CLU_028200_3_3_1"/>
<proteinExistence type="inferred from homology"/>
<feature type="transmembrane region" description="Helical" evidence="6">
    <location>
        <begin position="191"/>
        <end position="211"/>
    </location>
</feature>
<evidence type="ECO:0000256" key="1">
    <source>
        <dbReference type="ARBA" id="ARBA00004141"/>
    </source>
</evidence>
<dbReference type="InterPro" id="IPR049326">
    <property type="entry name" value="Rhodopsin_dom_fungi"/>
</dbReference>
<comment type="subcellular location">
    <subcellularLocation>
        <location evidence="1">Membrane</location>
        <topology evidence="1">Multi-pass membrane protein</topology>
    </subcellularLocation>
</comment>
<protein>
    <recommendedName>
        <fullName evidence="7">Rhodopsin domain-containing protein</fullName>
    </recommendedName>
</protein>
<gene>
    <name evidence="8" type="ORF">SETTUDRAFT_23256</name>
</gene>
<evidence type="ECO:0000313" key="8">
    <source>
        <dbReference type="EMBL" id="EOA82007.1"/>
    </source>
</evidence>
<sequence length="340" mass="38012">MATLCTLVAVWRLAIRLQINRRLTLSDWLMAGGVVLNFLGCLPYAVLAAKGGQGRLMSDPWWLIPGRMSNELHMIFITQCLNVYAMFLVKASICAYLMALDFGRSYRVLIWTSVVIVVLCNFVMMLILHFAYCRPYYSRWDFAVQGECWPEAVSDVTAYVQIASNIITDLIYAAAPIVYLRNVKLSTQTQWGVRTVFLLALVGTGLSIAKIPITAKFLRSEELMWDAIDLSICSINEVCVGIIVANLPPLRKTILGVFSRILPESFATAIGVSRKHNSQFNAVSLQYTSKGRTKLQDDADGESERCILKLGERQQHWNIMKTTHVSICDEAAGGKETITV</sequence>
<evidence type="ECO:0000256" key="2">
    <source>
        <dbReference type="ARBA" id="ARBA00022692"/>
    </source>
</evidence>